<proteinExistence type="predicted"/>
<dbReference type="Proteomes" id="UP001148838">
    <property type="component" value="Unassembled WGS sequence"/>
</dbReference>
<keyword evidence="3" id="KW-1185">Reference proteome</keyword>
<accession>A0ABQ8T5W9</accession>
<evidence type="ECO:0000256" key="1">
    <source>
        <dbReference type="SAM" id="MobiDB-lite"/>
    </source>
</evidence>
<reference evidence="2 3" key="1">
    <citation type="journal article" date="2022" name="Allergy">
        <title>Genome assembly and annotation of Periplaneta americana reveal a comprehensive cockroach allergen profile.</title>
        <authorList>
            <person name="Wang L."/>
            <person name="Xiong Q."/>
            <person name="Saelim N."/>
            <person name="Wang L."/>
            <person name="Nong W."/>
            <person name="Wan A.T."/>
            <person name="Shi M."/>
            <person name="Liu X."/>
            <person name="Cao Q."/>
            <person name="Hui J.H.L."/>
            <person name="Sookrung N."/>
            <person name="Leung T.F."/>
            <person name="Tungtrongchitr A."/>
            <person name="Tsui S.K.W."/>
        </authorList>
    </citation>
    <scope>NUCLEOTIDE SEQUENCE [LARGE SCALE GENOMIC DNA]</scope>
    <source>
        <strain evidence="2">PWHHKU_190912</strain>
    </source>
</reference>
<evidence type="ECO:0000313" key="2">
    <source>
        <dbReference type="EMBL" id="KAJ4441302.1"/>
    </source>
</evidence>
<sequence>MIEETEIPQENHLQRLLCPPQISSRPGLGSNPDGWKTYMLATDMAPHEHHVDCQVDRAALSAGEATGLKNHSTQTGITNHALGSRKFPPNTNNCIRLGKTFETLGRPRRRWEDNIKMDLREVGYDDTDWINLAQDRDHGGGGLCEGGNEPPGSLKASVKKQETSLLYGGTDTLLYSYELPRQESDISSSPEFRSHSRHLPFGTEKQ</sequence>
<name>A0ABQ8T5W9_PERAM</name>
<comment type="caution">
    <text evidence="2">The sequence shown here is derived from an EMBL/GenBank/DDBJ whole genome shotgun (WGS) entry which is preliminary data.</text>
</comment>
<dbReference type="EMBL" id="JAJSOF020000015">
    <property type="protein sequence ID" value="KAJ4441302.1"/>
    <property type="molecule type" value="Genomic_DNA"/>
</dbReference>
<evidence type="ECO:0000313" key="3">
    <source>
        <dbReference type="Proteomes" id="UP001148838"/>
    </source>
</evidence>
<protein>
    <submittedName>
        <fullName evidence="2">Uncharacterized protein</fullName>
    </submittedName>
</protein>
<organism evidence="2 3">
    <name type="scientific">Periplaneta americana</name>
    <name type="common">American cockroach</name>
    <name type="synonym">Blatta americana</name>
    <dbReference type="NCBI Taxonomy" id="6978"/>
    <lineage>
        <taxon>Eukaryota</taxon>
        <taxon>Metazoa</taxon>
        <taxon>Ecdysozoa</taxon>
        <taxon>Arthropoda</taxon>
        <taxon>Hexapoda</taxon>
        <taxon>Insecta</taxon>
        <taxon>Pterygota</taxon>
        <taxon>Neoptera</taxon>
        <taxon>Polyneoptera</taxon>
        <taxon>Dictyoptera</taxon>
        <taxon>Blattodea</taxon>
        <taxon>Blattoidea</taxon>
        <taxon>Blattidae</taxon>
        <taxon>Blattinae</taxon>
        <taxon>Periplaneta</taxon>
    </lineage>
</organism>
<feature type="region of interest" description="Disordered" evidence="1">
    <location>
        <begin position="183"/>
        <end position="206"/>
    </location>
</feature>
<gene>
    <name evidence="2" type="ORF">ANN_11156</name>
</gene>